<feature type="compositionally biased region" description="Low complexity" evidence="1">
    <location>
        <begin position="68"/>
        <end position="94"/>
    </location>
</feature>
<dbReference type="EMBL" id="CADIKI010000025">
    <property type="protein sequence ID" value="CAB3807628.1"/>
    <property type="molecule type" value="Genomic_DNA"/>
</dbReference>
<gene>
    <name evidence="3" type="ORF">LMG27177_06360</name>
</gene>
<dbReference type="Pfam" id="PF13663">
    <property type="entry name" value="DUF4148"/>
    <property type="match status" value="1"/>
</dbReference>
<name>A0A6J5GWN8_9BURK</name>
<keyword evidence="2" id="KW-0732">Signal</keyword>
<evidence type="ECO:0000256" key="2">
    <source>
        <dbReference type="SAM" id="SignalP"/>
    </source>
</evidence>
<feature type="region of interest" description="Disordered" evidence="1">
    <location>
        <begin position="68"/>
        <end position="101"/>
    </location>
</feature>
<dbReference type="Proteomes" id="UP000494252">
    <property type="component" value="Unassembled WGS sequence"/>
</dbReference>
<evidence type="ECO:0008006" key="5">
    <source>
        <dbReference type="Google" id="ProtNLM"/>
    </source>
</evidence>
<organism evidence="3 4">
    <name type="scientific">Paraburkholderia fynbosensis</name>
    <dbReference type="NCBI Taxonomy" id="1200993"/>
    <lineage>
        <taxon>Bacteria</taxon>
        <taxon>Pseudomonadati</taxon>
        <taxon>Pseudomonadota</taxon>
        <taxon>Betaproteobacteria</taxon>
        <taxon>Burkholderiales</taxon>
        <taxon>Burkholderiaceae</taxon>
        <taxon>Paraburkholderia</taxon>
    </lineage>
</organism>
<accession>A0A6J5GWN8</accession>
<keyword evidence="4" id="KW-1185">Reference proteome</keyword>
<dbReference type="AlphaFoldDB" id="A0A6J5GWN8"/>
<proteinExistence type="predicted"/>
<evidence type="ECO:0000313" key="4">
    <source>
        <dbReference type="Proteomes" id="UP000494252"/>
    </source>
</evidence>
<evidence type="ECO:0000313" key="3">
    <source>
        <dbReference type="EMBL" id="CAB3807628.1"/>
    </source>
</evidence>
<dbReference type="InterPro" id="IPR025421">
    <property type="entry name" value="DUF4148"/>
</dbReference>
<feature type="signal peptide" evidence="2">
    <location>
        <begin position="1"/>
        <end position="24"/>
    </location>
</feature>
<dbReference type="RefSeq" id="WP_175165446.1">
    <property type="nucleotide sequence ID" value="NZ_CADIKI010000025.1"/>
</dbReference>
<feature type="chain" id="PRO_5026867425" description="DUF4148 domain-containing protein" evidence="2">
    <location>
        <begin position="25"/>
        <end position="101"/>
    </location>
</feature>
<evidence type="ECO:0000256" key="1">
    <source>
        <dbReference type="SAM" id="MobiDB-lite"/>
    </source>
</evidence>
<protein>
    <recommendedName>
        <fullName evidence="5">DUF4148 domain-containing protein</fullName>
    </recommendedName>
</protein>
<sequence length="101" mass="10191">MQSLVKAVAVLVILAAPAVSFAQAEQPLTRAEVKAQLKQIEQAGYQPGKSTDSSYPADIQAAEARVAAQNATAQADTTGYGTTATGSSQAGGNAESVNPGQ</sequence>
<reference evidence="3 4" key="1">
    <citation type="submission" date="2020-04" db="EMBL/GenBank/DDBJ databases">
        <authorList>
            <person name="De Canck E."/>
        </authorList>
    </citation>
    <scope>NUCLEOTIDE SEQUENCE [LARGE SCALE GENOMIC DNA]</scope>
    <source>
        <strain evidence="3 4">LMG 27177</strain>
    </source>
</reference>